<dbReference type="PANTHER" id="PTHR11750">
    <property type="entry name" value="PROTEIN N-TERMINAL AMIDASE"/>
    <property type="match status" value="1"/>
</dbReference>
<organism evidence="2 3">
    <name type="scientific">Metschnikowia aff. pulcherrima</name>
    <dbReference type="NCBI Taxonomy" id="2163413"/>
    <lineage>
        <taxon>Eukaryota</taxon>
        <taxon>Fungi</taxon>
        <taxon>Dikarya</taxon>
        <taxon>Ascomycota</taxon>
        <taxon>Saccharomycotina</taxon>
        <taxon>Pichiomycetes</taxon>
        <taxon>Metschnikowiaceae</taxon>
        <taxon>Metschnikowia</taxon>
    </lineage>
</organism>
<dbReference type="Pfam" id="PF00795">
    <property type="entry name" value="CN_hydrolase"/>
    <property type="match status" value="1"/>
</dbReference>
<dbReference type="InterPro" id="IPR003010">
    <property type="entry name" value="C-N_Hydrolase"/>
</dbReference>
<dbReference type="PROSITE" id="PS50263">
    <property type="entry name" value="CN_HYDROLASE"/>
    <property type="match status" value="1"/>
</dbReference>
<dbReference type="GO" id="GO:0008418">
    <property type="term" value="F:protein-N-terminal asparagine amidohydrolase activity"/>
    <property type="evidence" value="ECO:0007669"/>
    <property type="project" value="InterPro"/>
</dbReference>
<dbReference type="Gene3D" id="3.60.110.10">
    <property type="entry name" value="Carbon-nitrogen hydrolase"/>
    <property type="match status" value="1"/>
</dbReference>
<dbReference type="AlphaFoldDB" id="A0A4P6XQK6"/>
<dbReference type="STRING" id="2163413.A0A4P6XQK6"/>
<dbReference type="GO" id="GO:0030163">
    <property type="term" value="P:protein catabolic process"/>
    <property type="evidence" value="ECO:0007669"/>
    <property type="project" value="TreeGrafter"/>
</dbReference>
<keyword evidence="3" id="KW-1185">Reference proteome</keyword>
<dbReference type="InterPro" id="IPR036526">
    <property type="entry name" value="C-N_Hydrolase_sf"/>
</dbReference>
<evidence type="ECO:0000313" key="3">
    <source>
        <dbReference type="Proteomes" id="UP000292447"/>
    </source>
</evidence>
<evidence type="ECO:0000313" key="2">
    <source>
        <dbReference type="EMBL" id="QBM88151.1"/>
    </source>
</evidence>
<name>A0A4P6XQK6_9ASCO</name>
<protein>
    <submittedName>
        <fullName evidence="2">Protein N-terminal amidase</fullName>
    </submittedName>
</protein>
<dbReference type="Proteomes" id="UP000292447">
    <property type="component" value="Chromosome III"/>
</dbReference>
<dbReference type="EMBL" id="CP034458">
    <property type="protein sequence ID" value="QBM88151.1"/>
    <property type="molecule type" value="Genomic_DNA"/>
</dbReference>
<reference evidence="3" key="1">
    <citation type="submission" date="2019-03" db="EMBL/GenBank/DDBJ databases">
        <title>Snf2 controls pulcherriminic acid biosynthesis and connects pigmentation and antifungal activity of the yeast Metschnikowia pulcherrima.</title>
        <authorList>
            <person name="Gore-Lloyd D."/>
            <person name="Sumann I."/>
            <person name="Brachmann A.O."/>
            <person name="Schneeberger K."/>
            <person name="Ortiz-Merino R.A."/>
            <person name="Moreno-Beltran M."/>
            <person name="Schlaefli M."/>
            <person name="Kirner P."/>
            <person name="Santos Kron A."/>
            <person name="Wolfe K.H."/>
            <person name="Piel J."/>
            <person name="Ahrens C.H."/>
            <person name="Henk D."/>
            <person name="Freimoser F.M."/>
        </authorList>
    </citation>
    <scope>NUCLEOTIDE SEQUENCE [LARGE SCALE GENOMIC DNA]</scope>
    <source>
        <strain evidence="3">APC 1.2</strain>
    </source>
</reference>
<evidence type="ECO:0000259" key="1">
    <source>
        <dbReference type="PROSITE" id="PS50263"/>
    </source>
</evidence>
<feature type="domain" description="CN hydrolase" evidence="1">
    <location>
        <begin position="3"/>
        <end position="323"/>
    </location>
</feature>
<proteinExistence type="predicted"/>
<dbReference type="GO" id="GO:0070773">
    <property type="term" value="F:protein-N-terminal glutamine amidohydrolase activity"/>
    <property type="evidence" value="ECO:0007669"/>
    <property type="project" value="InterPro"/>
</dbReference>
<dbReference type="InterPro" id="IPR039703">
    <property type="entry name" value="Nta1"/>
</dbReference>
<dbReference type="SUPFAM" id="SSF56317">
    <property type="entry name" value="Carbon-nitrogen hydrolase"/>
    <property type="match status" value="1"/>
</dbReference>
<dbReference type="PANTHER" id="PTHR11750:SF26">
    <property type="entry name" value="PROTEIN N-TERMINAL AMIDASE"/>
    <property type="match status" value="1"/>
</dbReference>
<accession>A0A4P6XQK6</accession>
<sequence length="323" mass="36181">MKLRIACLQFNPILGRVDQNVAKINHMMSRFNKDIDLLVLPELAVTGYNFSLKKEIEPFLEISGEGASFRVARELSRKFSCTTVIGYPEKLGSIIYNSALVVNELGSIVTNYRKSHLYETDETWGCSENPVRNFPPLTLSWKKNNGSLDITSNIGICMDLNPYQFKADFNEFEFAMNAWKNDASLIIVPTAWLSSESPSIQDNLSHVEKAEKSRQIQENFAKGVLEDAANPSKSLVDYWIVRLFPFLRHPYNGLPKLGHRTTVAICNRVGIEDQVLYGGSSSIMQFDPLAGESDALDASNPSVKVLSSAGWASEEIIYQEVEI</sequence>
<gene>
    <name evidence="2" type="primary">MPUL0C01140</name>
    <name evidence="2" type="ORF">METSCH_C01140</name>
</gene>